<evidence type="ECO:0000313" key="4">
    <source>
        <dbReference type="Proteomes" id="UP000694557"/>
    </source>
</evidence>
<evidence type="ECO:0000313" key="3">
    <source>
        <dbReference type="Ensembl" id="ENSOKIP00005065256.1"/>
    </source>
</evidence>
<feature type="region of interest" description="Disordered" evidence="1">
    <location>
        <begin position="122"/>
        <end position="152"/>
    </location>
</feature>
<keyword evidence="2" id="KW-1133">Transmembrane helix</keyword>
<reference evidence="3" key="2">
    <citation type="submission" date="2025-09" db="UniProtKB">
        <authorList>
            <consortium name="Ensembl"/>
        </authorList>
    </citation>
    <scope>IDENTIFICATION</scope>
</reference>
<evidence type="ECO:0000256" key="2">
    <source>
        <dbReference type="SAM" id="Phobius"/>
    </source>
</evidence>
<proteinExistence type="predicted"/>
<feature type="transmembrane region" description="Helical" evidence="2">
    <location>
        <begin position="19"/>
        <end position="40"/>
    </location>
</feature>
<organism evidence="3 4">
    <name type="scientific">Oncorhynchus kisutch</name>
    <name type="common">Coho salmon</name>
    <name type="synonym">Salmo kisutch</name>
    <dbReference type="NCBI Taxonomy" id="8019"/>
    <lineage>
        <taxon>Eukaryota</taxon>
        <taxon>Metazoa</taxon>
        <taxon>Chordata</taxon>
        <taxon>Craniata</taxon>
        <taxon>Vertebrata</taxon>
        <taxon>Euteleostomi</taxon>
        <taxon>Actinopterygii</taxon>
        <taxon>Neopterygii</taxon>
        <taxon>Teleostei</taxon>
        <taxon>Protacanthopterygii</taxon>
        <taxon>Salmoniformes</taxon>
        <taxon>Salmonidae</taxon>
        <taxon>Salmoninae</taxon>
        <taxon>Oncorhynchus</taxon>
    </lineage>
</organism>
<evidence type="ECO:0000256" key="1">
    <source>
        <dbReference type="SAM" id="MobiDB-lite"/>
    </source>
</evidence>
<feature type="transmembrane region" description="Helical" evidence="2">
    <location>
        <begin position="52"/>
        <end position="75"/>
    </location>
</feature>
<dbReference type="Ensembl" id="ENSOKIT00005069369.1">
    <property type="protein sequence ID" value="ENSOKIP00005065256.1"/>
    <property type="gene ID" value="ENSOKIG00005028029.1"/>
</dbReference>
<name>A0A8C7HZ69_ONCKI</name>
<dbReference type="GeneTree" id="ENSGT01120000278217"/>
<dbReference type="Proteomes" id="UP000694557">
    <property type="component" value="Unassembled WGS sequence"/>
</dbReference>
<sequence>MCPLLTIVWSVIVPMTVDLVSTCAVVYCVLVIMGLVLGIYSRFNLLFGLHPCVFVHVFVLNFVPVPLHGMLYFWVELKPPITYSCLQSFSTTSPARTTLIPVDSIFVLWSFLAAPTITTKTEPTTIASNPGSPTSSSLDISPPSSISSTHNGSAVVSASTVNTGINREGCDGVYEEINDQPLHSNIYANLPTCPSESQLPQGPQLPQ</sequence>
<keyword evidence="2" id="KW-0472">Membrane</keyword>
<protein>
    <submittedName>
        <fullName evidence="3">Uncharacterized protein</fullName>
    </submittedName>
</protein>
<feature type="compositionally biased region" description="Low complexity" evidence="1">
    <location>
        <begin position="122"/>
        <end position="149"/>
    </location>
</feature>
<dbReference type="AlphaFoldDB" id="A0A8C7HZ69"/>
<reference evidence="3" key="1">
    <citation type="submission" date="2025-08" db="UniProtKB">
        <authorList>
            <consortium name="Ensembl"/>
        </authorList>
    </citation>
    <scope>IDENTIFICATION</scope>
</reference>
<accession>A0A8C7HZ69</accession>
<keyword evidence="4" id="KW-1185">Reference proteome</keyword>
<keyword evidence="2" id="KW-0812">Transmembrane</keyword>